<reference evidence="1 2" key="1">
    <citation type="submission" date="2024-01" db="EMBL/GenBank/DDBJ databases">
        <title>A draft genome for the cacao thread blight pathogen Marasmiellus scandens.</title>
        <authorList>
            <person name="Baruah I.K."/>
            <person name="Leung J."/>
            <person name="Bukari Y."/>
            <person name="Amoako-Attah I."/>
            <person name="Meinhardt L.W."/>
            <person name="Bailey B.A."/>
            <person name="Cohen S.P."/>
        </authorList>
    </citation>
    <scope>NUCLEOTIDE SEQUENCE [LARGE SCALE GENOMIC DNA]</scope>
    <source>
        <strain evidence="1 2">GH-19</strain>
    </source>
</reference>
<evidence type="ECO:0008006" key="3">
    <source>
        <dbReference type="Google" id="ProtNLM"/>
    </source>
</evidence>
<comment type="caution">
    <text evidence="1">The sequence shown here is derived from an EMBL/GenBank/DDBJ whole genome shotgun (WGS) entry which is preliminary data.</text>
</comment>
<name>A0ABR1ISP2_9AGAR</name>
<evidence type="ECO:0000313" key="2">
    <source>
        <dbReference type="Proteomes" id="UP001498398"/>
    </source>
</evidence>
<sequence>MSTDLIVRPLPYAWIPSVVKNDLDGAEYSSLPPLGEPMEAMTLSASTEDGCTERDLMPPDGEGVWESTCLQYDCEEPGLSYDFFANTAWDLARREERVLMGVFRWESKGKVMTTEGRVGVYREQDGDKVIWQAEMENTDLNAPCTIMLSVPSELARLSWTPAHLYNNDPPAQLPPSYQNGSGEGIVRFHADLPLNGAIQPKEIVIMSGHLEKREDGVVNRVPAEIRVEMRSRGRAGAGIKESQGVFPFPLPDVISTNLRAKPTWSETEVEVLLTRRNQETEWPT</sequence>
<accession>A0ABR1ISP2</accession>
<evidence type="ECO:0000313" key="1">
    <source>
        <dbReference type="EMBL" id="KAK7439010.1"/>
    </source>
</evidence>
<dbReference type="EMBL" id="JBANRG010000075">
    <property type="protein sequence ID" value="KAK7439010.1"/>
    <property type="molecule type" value="Genomic_DNA"/>
</dbReference>
<keyword evidence="2" id="KW-1185">Reference proteome</keyword>
<dbReference type="Proteomes" id="UP001498398">
    <property type="component" value="Unassembled WGS sequence"/>
</dbReference>
<proteinExistence type="predicted"/>
<organism evidence="1 2">
    <name type="scientific">Marasmiellus scandens</name>
    <dbReference type="NCBI Taxonomy" id="2682957"/>
    <lineage>
        <taxon>Eukaryota</taxon>
        <taxon>Fungi</taxon>
        <taxon>Dikarya</taxon>
        <taxon>Basidiomycota</taxon>
        <taxon>Agaricomycotina</taxon>
        <taxon>Agaricomycetes</taxon>
        <taxon>Agaricomycetidae</taxon>
        <taxon>Agaricales</taxon>
        <taxon>Marasmiineae</taxon>
        <taxon>Omphalotaceae</taxon>
        <taxon>Marasmiellus</taxon>
    </lineage>
</organism>
<gene>
    <name evidence="1" type="ORF">VKT23_017716</name>
</gene>
<protein>
    <recommendedName>
        <fullName evidence="3">CS domain-containing protein</fullName>
    </recommendedName>
</protein>